<name>A0A9N9KST3_9HELO</name>
<dbReference type="Proteomes" id="UP000696280">
    <property type="component" value="Unassembled WGS sequence"/>
</dbReference>
<dbReference type="EMBL" id="CAJVRL010000043">
    <property type="protein sequence ID" value="CAG8951480.1"/>
    <property type="molecule type" value="Genomic_DNA"/>
</dbReference>
<accession>A0A9N9KST3</accession>
<protein>
    <submittedName>
        <fullName evidence="1">Uncharacterized protein</fullName>
    </submittedName>
</protein>
<reference evidence="1" key="1">
    <citation type="submission" date="2021-07" db="EMBL/GenBank/DDBJ databases">
        <authorList>
            <person name="Durling M."/>
        </authorList>
    </citation>
    <scope>NUCLEOTIDE SEQUENCE</scope>
</reference>
<proteinExistence type="predicted"/>
<evidence type="ECO:0000313" key="1">
    <source>
        <dbReference type="EMBL" id="CAG8951480.1"/>
    </source>
</evidence>
<dbReference type="OrthoDB" id="5071263at2759"/>
<sequence length="113" mass="12668">MSRFFSTGARLAVKWFGFEKTKLLTEYQNTIDDAMKPGGNIEKAVTPTASTVGKIEKGNIKSRDGEPVHQSHFNRSDKAWIVSARIVGSRLAKTFHIYPDRDVTSSKKDIPKK</sequence>
<comment type="caution">
    <text evidence="1">The sequence shown here is derived from an EMBL/GenBank/DDBJ whole genome shotgun (WGS) entry which is preliminary data.</text>
</comment>
<keyword evidence="2" id="KW-1185">Reference proteome</keyword>
<organism evidence="1 2">
    <name type="scientific">Hymenoscyphus fraxineus</name>
    <dbReference type="NCBI Taxonomy" id="746836"/>
    <lineage>
        <taxon>Eukaryota</taxon>
        <taxon>Fungi</taxon>
        <taxon>Dikarya</taxon>
        <taxon>Ascomycota</taxon>
        <taxon>Pezizomycotina</taxon>
        <taxon>Leotiomycetes</taxon>
        <taxon>Helotiales</taxon>
        <taxon>Helotiaceae</taxon>
        <taxon>Hymenoscyphus</taxon>
    </lineage>
</organism>
<gene>
    <name evidence="1" type="ORF">HYFRA_00007396</name>
</gene>
<dbReference type="AlphaFoldDB" id="A0A9N9KST3"/>
<evidence type="ECO:0000313" key="2">
    <source>
        <dbReference type="Proteomes" id="UP000696280"/>
    </source>
</evidence>